<proteinExistence type="predicted"/>
<dbReference type="RefSeq" id="WP_155090057.1">
    <property type="nucleotide sequence ID" value="NZ_WJYA01000009.1"/>
</dbReference>
<feature type="chain" id="PRO_5029801287" evidence="5">
    <location>
        <begin position="19"/>
        <end position="352"/>
    </location>
</feature>
<keyword evidence="8" id="KW-1185">Reference proteome</keyword>
<evidence type="ECO:0000259" key="6">
    <source>
        <dbReference type="PROSITE" id="PS50043"/>
    </source>
</evidence>
<evidence type="ECO:0000256" key="3">
    <source>
        <dbReference type="ARBA" id="ARBA00023163"/>
    </source>
</evidence>
<dbReference type="PROSITE" id="PS00622">
    <property type="entry name" value="HTH_LUXR_1"/>
    <property type="match status" value="1"/>
</dbReference>
<evidence type="ECO:0000313" key="8">
    <source>
        <dbReference type="Proteomes" id="UP000447545"/>
    </source>
</evidence>
<reference evidence="7 8" key="1">
    <citation type="submission" date="2019-11" db="EMBL/GenBank/DDBJ databases">
        <title>Winogradskyella ouciana sp. nov., isolated from the hadal seawater of the Mariana Trench.</title>
        <authorList>
            <person name="Liu R."/>
        </authorList>
    </citation>
    <scope>NUCLEOTIDE SEQUENCE [LARGE SCALE GENOMIC DNA]</scope>
    <source>
        <strain evidence="7 8">ZXX205</strain>
    </source>
</reference>
<keyword evidence="4" id="KW-1133">Transmembrane helix</keyword>
<dbReference type="PROSITE" id="PS50043">
    <property type="entry name" value="HTH_LUXR_2"/>
    <property type="match status" value="1"/>
</dbReference>
<dbReference type="EMBL" id="WJYA01000009">
    <property type="protein sequence ID" value="MTE28043.1"/>
    <property type="molecule type" value="Genomic_DNA"/>
</dbReference>
<dbReference type="CDD" id="cd06170">
    <property type="entry name" value="LuxR_C_like"/>
    <property type="match status" value="1"/>
</dbReference>
<name>A0A7K1GG08_9FLAO</name>
<evidence type="ECO:0000256" key="5">
    <source>
        <dbReference type="SAM" id="SignalP"/>
    </source>
</evidence>
<keyword evidence="4" id="KW-0472">Membrane</keyword>
<dbReference type="Proteomes" id="UP000447545">
    <property type="component" value="Unassembled WGS sequence"/>
</dbReference>
<keyword evidence="4" id="KW-0812">Transmembrane</keyword>
<dbReference type="AlphaFoldDB" id="A0A7K1GG08"/>
<dbReference type="InterPro" id="IPR016032">
    <property type="entry name" value="Sig_transdc_resp-reg_C-effctor"/>
</dbReference>
<evidence type="ECO:0000256" key="4">
    <source>
        <dbReference type="SAM" id="Phobius"/>
    </source>
</evidence>
<dbReference type="GO" id="GO:0006355">
    <property type="term" value="P:regulation of DNA-templated transcription"/>
    <property type="evidence" value="ECO:0007669"/>
    <property type="project" value="InterPro"/>
</dbReference>
<dbReference type="SMART" id="SM00421">
    <property type="entry name" value="HTH_LUXR"/>
    <property type="match status" value="1"/>
</dbReference>
<dbReference type="PRINTS" id="PR00038">
    <property type="entry name" value="HTHLUXR"/>
</dbReference>
<keyword evidence="1" id="KW-0805">Transcription regulation</keyword>
<feature type="transmembrane region" description="Helical" evidence="4">
    <location>
        <begin position="259"/>
        <end position="279"/>
    </location>
</feature>
<dbReference type="PANTHER" id="PTHR44688">
    <property type="entry name" value="DNA-BINDING TRANSCRIPTIONAL ACTIVATOR DEVR_DOSR"/>
    <property type="match status" value="1"/>
</dbReference>
<comment type="caution">
    <text evidence="7">The sequence shown here is derived from an EMBL/GenBank/DDBJ whole genome shotgun (WGS) entry which is preliminary data.</text>
</comment>
<accession>A0A7K1GG08</accession>
<protein>
    <submittedName>
        <fullName evidence="7">Helix-turn-helix transcriptional regulator</fullName>
    </submittedName>
</protein>
<dbReference type="SUPFAM" id="SSF46894">
    <property type="entry name" value="C-terminal effector domain of the bipartite response regulators"/>
    <property type="match status" value="1"/>
</dbReference>
<dbReference type="GO" id="GO:0003677">
    <property type="term" value="F:DNA binding"/>
    <property type="evidence" value="ECO:0007669"/>
    <property type="project" value="UniProtKB-KW"/>
</dbReference>
<keyword evidence="5" id="KW-0732">Signal</keyword>
<dbReference type="Pfam" id="PF00196">
    <property type="entry name" value="GerE"/>
    <property type="match status" value="1"/>
</dbReference>
<feature type="signal peptide" evidence="5">
    <location>
        <begin position="1"/>
        <end position="18"/>
    </location>
</feature>
<feature type="domain" description="HTH luxR-type" evidence="6">
    <location>
        <begin position="289"/>
        <end position="352"/>
    </location>
</feature>
<evidence type="ECO:0000256" key="2">
    <source>
        <dbReference type="ARBA" id="ARBA00023125"/>
    </source>
</evidence>
<keyword evidence="3" id="KW-0804">Transcription</keyword>
<keyword evidence="2" id="KW-0238">DNA-binding</keyword>
<evidence type="ECO:0000313" key="7">
    <source>
        <dbReference type="EMBL" id="MTE28043.1"/>
    </source>
</evidence>
<evidence type="ECO:0000256" key="1">
    <source>
        <dbReference type="ARBA" id="ARBA00023015"/>
    </source>
</evidence>
<organism evidence="7 8">
    <name type="scientific">Winogradskyella ouciana</name>
    <dbReference type="NCBI Taxonomy" id="2608631"/>
    <lineage>
        <taxon>Bacteria</taxon>
        <taxon>Pseudomonadati</taxon>
        <taxon>Bacteroidota</taxon>
        <taxon>Flavobacteriia</taxon>
        <taxon>Flavobacteriales</taxon>
        <taxon>Flavobacteriaceae</taxon>
        <taxon>Winogradskyella</taxon>
    </lineage>
</organism>
<dbReference type="Gene3D" id="1.10.10.10">
    <property type="entry name" value="Winged helix-like DNA-binding domain superfamily/Winged helix DNA-binding domain"/>
    <property type="match status" value="1"/>
</dbReference>
<sequence>MQFRILIAFLLTSLFCEAQYSFSGYINPDEWQNTVYLSIVEDYRKMSGVYSEQIIAKTTADETGFFEFKGNMLDAENRIYRIHVDKCSETQQDLNHFNGHCSDSEELLFIAKNTDTLNLPFSFGNQVFCKIESSNPKANAFLKIDSLKNDMRFAYGAVRSEANRKLNNKKWFKALQSYGEALNEPIAELSIYAYLSDRSSDLHSYYVEDLQNNTYYDNLKTRLENAYPNATYTVQYRNELAADRYMLASSSGNAVATNWNIYLYFILALSFLLNAFLLYRNWKQKQSKTEDLKAKLSKQEQVVLEHLLKDKTNKDIAEALYLSVSTVKSHTNNIYKKLNVQSRDDVKSLFIK</sequence>
<dbReference type="PANTHER" id="PTHR44688:SF16">
    <property type="entry name" value="DNA-BINDING TRANSCRIPTIONAL ACTIVATOR DEVR_DOSR"/>
    <property type="match status" value="1"/>
</dbReference>
<gene>
    <name evidence="7" type="ORF">F1003_13965</name>
</gene>
<dbReference type="InterPro" id="IPR036388">
    <property type="entry name" value="WH-like_DNA-bd_sf"/>
</dbReference>
<dbReference type="InterPro" id="IPR000792">
    <property type="entry name" value="Tscrpt_reg_LuxR_C"/>
</dbReference>